<accession>A0A553SK57</accession>
<protein>
    <submittedName>
        <fullName evidence="2">Uncharacterized protein</fullName>
    </submittedName>
</protein>
<evidence type="ECO:0000313" key="2">
    <source>
        <dbReference type="EMBL" id="TRZ37367.1"/>
    </source>
</evidence>
<dbReference type="AlphaFoldDB" id="A0A553SK57"/>
<dbReference type="EMBL" id="RIBP01000004">
    <property type="protein sequence ID" value="TRZ37367.1"/>
    <property type="molecule type" value="Genomic_DNA"/>
</dbReference>
<keyword evidence="1" id="KW-0812">Transmembrane</keyword>
<evidence type="ECO:0000256" key="1">
    <source>
        <dbReference type="SAM" id="Phobius"/>
    </source>
</evidence>
<sequence length="59" mass="6876">MKSTIKYLTVLVWAVLFLYTYSLIMPKNAPNLIIGILLLIVSILFIMRLFEGKKKDHSY</sequence>
<evidence type="ECO:0000313" key="3">
    <source>
        <dbReference type="Proteomes" id="UP000319837"/>
    </source>
</evidence>
<feature type="transmembrane region" description="Helical" evidence="1">
    <location>
        <begin position="32"/>
        <end position="50"/>
    </location>
</feature>
<keyword evidence="1" id="KW-0472">Membrane</keyword>
<name>A0A553SK57_NIACI</name>
<keyword evidence="1" id="KW-1133">Transmembrane helix</keyword>
<organism evidence="2 3">
    <name type="scientific">Niallia circulans</name>
    <name type="common">Bacillus circulans</name>
    <dbReference type="NCBI Taxonomy" id="1397"/>
    <lineage>
        <taxon>Bacteria</taxon>
        <taxon>Bacillati</taxon>
        <taxon>Bacillota</taxon>
        <taxon>Bacilli</taxon>
        <taxon>Bacillales</taxon>
        <taxon>Bacillaceae</taxon>
        <taxon>Niallia</taxon>
    </lineage>
</organism>
<gene>
    <name evidence="2" type="ORF">CEQ21_18105</name>
</gene>
<comment type="caution">
    <text evidence="2">The sequence shown here is derived from an EMBL/GenBank/DDBJ whole genome shotgun (WGS) entry which is preliminary data.</text>
</comment>
<reference evidence="3" key="1">
    <citation type="submission" date="2018-10" db="EMBL/GenBank/DDBJ databases">
        <title>FDA dAtabase for Regulatory Grade micrObial Sequences (FDA-ARGOS): Supporting development and validation of Infectious Disease Dx tests.</title>
        <authorList>
            <person name="Minogue T."/>
            <person name="Wolcott M."/>
            <person name="Wasieloski L."/>
            <person name="Aguilar W."/>
            <person name="Moore D."/>
            <person name="Tallon L."/>
            <person name="Sadzewicz L."/>
            <person name="Sengamalay N."/>
            <person name="Ott S."/>
            <person name="Godinez A."/>
            <person name="Nagaraj S."/>
            <person name="Vavikolanu K."/>
            <person name="Vyas G."/>
            <person name="Nadendla S."/>
            <person name="George J."/>
            <person name="Sichtig H."/>
        </authorList>
    </citation>
    <scope>NUCLEOTIDE SEQUENCE [LARGE SCALE GENOMIC DNA]</scope>
    <source>
        <strain evidence="3">FDAARGOS_343</strain>
    </source>
</reference>
<proteinExistence type="predicted"/>
<dbReference type="Proteomes" id="UP000319837">
    <property type="component" value="Unassembled WGS sequence"/>
</dbReference>